<organism evidence="1 2">
    <name type="scientific">Macrophomina phaseolina (strain MS6)</name>
    <name type="common">Charcoal rot fungus</name>
    <dbReference type="NCBI Taxonomy" id="1126212"/>
    <lineage>
        <taxon>Eukaryota</taxon>
        <taxon>Fungi</taxon>
        <taxon>Dikarya</taxon>
        <taxon>Ascomycota</taxon>
        <taxon>Pezizomycotina</taxon>
        <taxon>Dothideomycetes</taxon>
        <taxon>Dothideomycetes incertae sedis</taxon>
        <taxon>Botryosphaeriales</taxon>
        <taxon>Botryosphaeriaceae</taxon>
        <taxon>Macrophomina</taxon>
    </lineage>
</organism>
<comment type="caution">
    <text evidence="1">The sequence shown here is derived from an EMBL/GenBank/DDBJ whole genome shotgun (WGS) entry which is preliminary data.</text>
</comment>
<dbReference type="InParanoid" id="K2RXN3"/>
<gene>
    <name evidence="1" type="ORF">MPH_13818</name>
</gene>
<protein>
    <submittedName>
        <fullName evidence="1">Uncharacterized protein</fullName>
    </submittedName>
</protein>
<proteinExistence type="predicted"/>
<dbReference type="HOGENOM" id="CLU_1816184_0_0_1"/>
<evidence type="ECO:0000313" key="1">
    <source>
        <dbReference type="EMBL" id="EKG09190.1"/>
    </source>
</evidence>
<sequence length="142" mass="16173">MQTERAAREVDTVASHCSMEHCGWTEQRTLLLVSTMQAKPEYRQMPRPTSTAALEKSFTADKSEEGFVRCPQNTRRQQVLARQTSTTEGHVQLVSAESCYRGQQSIWNRTLIRTGKFLIVQSSKSRDLPNLIMRHSQSCEPS</sequence>
<dbReference type="AlphaFoldDB" id="K2RXN3"/>
<reference evidence="1 2" key="1">
    <citation type="journal article" date="2012" name="BMC Genomics">
        <title>Tools to kill: Genome of one of the most destructive plant pathogenic fungi Macrophomina phaseolina.</title>
        <authorList>
            <person name="Islam M.S."/>
            <person name="Haque M.S."/>
            <person name="Islam M.M."/>
            <person name="Emdad E.M."/>
            <person name="Halim A."/>
            <person name="Hossen Q.M.M."/>
            <person name="Hossain M.Z."/>
            <person name="Ahmed B."/>
            <person name="Rahim S."/>
            <person name="Rahman M.S."/>
            <person name="Alam M.M."/>
            <person name="Hou S."/>
            <person name="Wan X."/>
            <person name="Saito J.A."/>
            <person name="Alam M."/>
        </authorList>
    </citation>
    <scope>NUCLEOTIDE SEQUENCE [LARGE SCALE GENOMIC DNA]</scope>
    <source>
        <strain evidence="1 2">MS6</strain>
    </source>
</reference>
<evidence type="ECO:0000313" key="2">
    <source>
        <dbReference type="Proteomes" id="UP000007129"/>
    </source>
</evidence>
<accession>K2RXN3</accession>
<name>K2RXN3_MACPH</name>
<dbReference type="VEuPathDB" id="FungiDB:MPH_13818"/>
<dbReference type="EMBL" id="AHHD01000754">
    <property type="protein sequence ID" value="EKG09190.1"/>
    <property type="molecule type" value="Genomic_DNA"/>
</dbReference>
<dbReference type="Proteomes" id="UP000007129">
    <property type="component" value="Unassembled WGS sequence"/>
</dbReference>